<dbReference type="Proteomes" id="UP000823201">
    <property type="component" value="Unassembled WGS sequence"/>
</dbReference>
<evidence type="ECO:0000313" key="2">
    <source>
        <dbReference type="EMBL" id="MBM7658185.1"/>
    </source>
</evidence>
<reference evidence="2 3" key="1">
    <citation type="submission" date="2021-01" db="EMBL/GenBank/DDBJ databases">
        <title>Genomic Encyclopedia of Type Strains, Phase IV (KMG-IV): sequencing the most valuable type-strain genomes for metagenomic binning, comparative biology and taxonomic classification.</title>
        <authorList>
            <person name="Goeker M."/>
        </authorList>
    </citation>
    <scope>NUCLEOTIDE SEQUENCE [LARGE SCALE GENOMIC DNA]</scope>
    <source>
        <strain evidence="2 3">DSM 100968</strain>
    </source>
</reference>
<feature type="transmembrane region" description="Helical" evidence="1">
    <location>
        <begin position="104"/>
        <end position="127"/>
    </location>
</feature>
<dbReference type="RefSeq" id="WP_205006752.1">
    <property type="nucleotide sequence ID" value="NZ_CBCRXA010000012.1"/>
</dbReference>
<protein>
    <recommendedName>
        <fullName evidence="4">DUF2871 domain-containing protein</fullName>
    </recommendedName>
</protein>
<feature type="transmembrane region" description="Helical" evidence="1">
    <location>
        <begin position="33"/>
        <end position="57"/>
    </location>
</feature>
<comment type="caution">
    <text evidence="2">The sequence shown here is derived from an EMBL/GenBank/DDBJ whole genome shotgun (WGS) entry which is preliminary data.</text>
</comment>
<organism evidence="2 3">
    <name type="scientific">Sporolactobacillus spathodeae</name>
    <dbReference type="NCBI Taxonomy" id="1465502"/>
    <lineage>
        <taxon>Bacteria</taxon>
        <taxon>Bacillati</taxon>
        <taxon>Bacillota</taxon>
        <taxon>Bacilli</taxon>
        <taxon>Bacillales</taxon>
        <taxon>Sporolactobacillaceae</taxon>
        <taxon>Sporolactobacillus</taxon>
    </lineage>
</organism>
<sequence length="135" mass="15406">MKKIYYTALIYMIVGLLSGIYEREFTKAMHFTGYSMLSILHTHLLILGMFFFLLVLVIEKSWKLTENKLYNLFFWTYNIGVTWSVLFLAIHGTMTVLGKTVGPAVSGLAGFGHMILTAGLILFFVLLKERITVKN</sequence>
<dbReference type="InterPro" id="IPR021299">
    <property type="entry name" value="DUF2871"/>
</dbReference>
<keyword evidence="1" id="KW-0472">Membrane</keyword>
<gene>
    <name evidence="2" type="ORF">JOC27_001638</name>
</gene>
<keyword evidence="3" id="KW-1185">Reference proteome</keyword>
<dbReference type="Pfam" id="PF11070">
    <property type="entry name" value="DUF2871"/>
    <property type="match status" value="1"/>
</dbReference>
<dbReference type="EMBL" id="JAFBEV010000013">
    <property type="protein sequence ID" value="MBM7658185.1"/>
    <property type="molecule type" value="Genomic_DNA"/>
</dbReference>
<feature type="transmembrane region" description="Helical" evidence="1">
    <location>
        <begin position="5"/>
        <end position="21"/>
    </location>
</feature>
<name>A0ABS2Q9R4_9BACL</name>
<keyword evidence="1" id="KW-0812">Transmembrane</keyword>
<accession>A0ABS2Q9R4</accession>
<proteinExistence type="predicted"/>
<evidence type="ECO:0000256" key="1">
    <source>
        <dbReference type="SAM" id="Phobius"/>
    </source>
</evidence>
<feature type="transmembrane region" description="Helical" evidence="1">
    <location>
        <begin position="69"/>
        <end position="92"/>
    </location>
</feature>
<keyword evidence="1" id="KW-1133">Transmembrane helix</keyword>
<evidence type="ECO:0008006" key="4">
    <source>
        <dbReference type="Google" id="ProtNLM"/>
    </source>
</evidence>
<evidence type="ECO:0000313" key="3">
    <source>
        <dbReference type="Proteomes" id="UP000823201"/>
    </source>
</evidence>